<dbReference type="OrthoDB" id="2452975at2"/>
<feature type="transmembrane region" description="Helical" evidence="1">
    <location>
        <begin position="6"/>
        <end position="24"/>
    </location>
</feature>
<evidence type="ECO:0000256" key="1">
    <source>
        <dbReference type="SAM" id="Phobius"/>
    </source>
</evidence>
<dbReference type="RefSeq" id="WP_060673631.1">
    <property type="nucleotide sequence ID" value="NZ_LIXZ01000015.1"/>
</dbReference>
<sequence>MKKRSILAGGVLFVGLFAFYWLYVEKTDSRPKNEEILSQINSSLHNAQAVEIQDFLKLDDGHGVAPFLSDKDQYGVSYWERHLTGWKVKAVRTDGEPKVWMLDGNDPSSFHIVWNINPGSDIQTLQYYFTRERGYSSSGEQQHYVPGILMKTEASLAGNSYGAMKIPGEWGDALTLSDGSDAPDPLFGDNINMGIHSRFGWIPLDENNKEVKWKNSTNNSSYYKGNVREQHMQLLDQYQIERGEF</sequence>
<evidence type="ECO:0000313" key="2">
    <source>
        <dbReference type="EMBL" id="KPL58509.1"/>
    </source>
</evidence>
<keyword evidence="1" id="KW-0472">Membrane</keyword>
<comment type="caution">
    <text evidence="2">The sequence shown here is derived from an EMBL/GenBank/DDBJ whole genome shotgun (WGS) entry which is preliminary data.</text>
</comment>
<dbReference type="PATRIC" id="fig|218284.4.peg.1573"/>
<keyword evidence="1" id="KW-0812">Transmembrane</keyword>
<name>A0A0P6VZT8_9BACI</name>
<protein>
    <submittedName>
        <fullName evidence="2">Uncharacterized protein</fullName>
    </submittedName>
</protein>
<keyword evidence="1" id="KW-1133">Transmembrane helix</keyword>
<dbReference type="eggNOG" id="ENOG5030FWM">
    <property type="taxonomic scope" value="Bacteria"/>
</dbReference>
<dbReference type="EMBL" id="LIXZ01000015">
    <property type="protein sequence ID" value="KPL58509.1"/>
    <property type="molecule type" value="Genomic_DNA"/>
</dbReference>
<gene>
    <name evidence="2" type="ORF">AM506_16810</name>
</gene>
<dbReference type="Proteomes" id="UP000050398">
    <property type="component" value="Unassembled WGS sequence"/>
</dbReference>
<reference evidence="2 3" key="1">
    <citation type="submission" date="2015-08" db="EMBL/GenBank/DDBJ databases">
        <title>Draft Genome Sequence of Bacillus vietnamensis UCD-SED5.</title>
        <authorList>
            <person name="Lee R.D."/>
            <person name="Jospin G."/>
            <person name="Lang J.M."/>
            <person name="Coil D.A."/>
            <person name="Eisen J.A."/>
        </authorList>
    </citation>
    <scope>NUCLEOTIDE SEQUENCE [LARGE SCALE GENOMIC DNA]</scope>
    <source>
        <strain evidence="2 3">UCD-SED5</strain>
    </source>
</reference>
<accession>A0A0P6VZT8</accession>
<dbReference type="AlphaFoldDB" id="A0A0P6VZT8"/>
<proteinExistence type="predicted"/>
<organism evidence="2 3">
    <name type="scientific">Rossellomorea vietnamensis</name>
    <dbReference type="NCBI Taxonomy" id="218284"/>
    <lineage>
        <taxon>Bacteria</taxon>
        <taxon>Bacillati</taxon>
        <taxon>Bacillota</taxon>
        <taxon>Bacilli</taxon>
        <taxon>Bacillales</taxon>
        <taxon>Bacillaceae</taxon>
        <taxon>Rossellomorea</taxon>
    </lineage>
</organism>
<evidence type="ECO:0000313" key="3">
    <source>
        <dbReference type="Proteomes" id="UP000050398"/>
    </source>
</evidence>